<organism evidence="2 3">
    <name type="scientific">Streptosporangium becharense</name>
    <dbReference type="NCBI Taxonomy" id="1816182"/>
    <lineage>
        <taxon>Bacteria</taxon>
        <taxon>Bacillati</taxon>
        <taxon>Actinomycetota</taxon>
        <taxon>Actinomycetes</taxon>
        <taxon>Streptosporangiales</taxon>
        <taxon>Streptosporangiaceae</taxon>
        <taxon>Streptosporangium</taxon>
    </lineage>
</organism>
<dbReference type="AlphaFoldDB" id="A0A7W9MJR2"/>
<feature type="transmembrane region" description="Helical" evidence="1">
    <location>
        <begin position="338"/>
        <end position="357"/>
    </location>
</feature>
<accession>A0A7W9MJR2</accession>
<keyword evidence="1" id="KW-0812">Transmembrane</keyword>
<gene>
    <name evidence="2" type="ORF">F4562_006589</name>
</gene>
<name>A0A7W9MJR2_9ACTN</name>
<keyword evidence="1" id="KW-1133">Transmembrane helix</keyword>
<dbReference type="Proteomes" id="UP000540685">
    <property type="component" value="Unassembled WGS sequence"/>
</dbReference>
<evidence type="ECO:0000313" key="2">
    <source>
        <dbReference type="EMBL" id="MBB5823527.1"/>
    </source>
</evidence>
<dbReference type="RefSeq" id="WP_184546709.1">
    <property type="nucleotide sequence ID" value="NZ_JACHMP010000001.1"/>
</dbReference>
<protein>
    <submittedName>
        <fullName evidence="2">Uncharacterized protein</fullName>
    </submittedName>
</protein>
<sequence length="369" mass="39774">MTRETLGRLRAGLTAATLALLLTSVWLFQGVHQTATAAGATAMPAILEISNAQRALAAADRAALTAFPGGSRTDAAPAEREYKKQVRIAGLNLAQAAEDNAADGTGERAGGEEAGNLQLAQGLLVVYTDLVEQAREHHRRGDETLGAMHLWYASHLLHEDGGILDVLDDFRERQQSWLGERFPSTWMMPVATTCWAVSVLALLVLLGVTQRFLRRRFRRILNVRLLAATVLTVGLAAMTSLALVSGNRLDHARRTVWSVVADRQAETEAEHRASGERLARLLSPRCGTDLGRCGPTLRRAFAASRDGTGAAPPAPSDSAEKSRLAGIRMAEAAEYAGLALPIALLPVVVGALIWSGLHPRINEYGYRKR</sequence>
<dbReference type="EMBL" id="JACHMP010000001">
    <property type="protein sequence ID" value="MBB5823527.1"/>
    <property type="molecule type" value="Genomic_DNA"/>
</dbReference>
<keyword evidence="1" id="KW-0472">Membrane</keyword>
<proteinExistence type="predicted"/>
<comment type="caution">
    <text evidence="2">The sequence shown here is derived from an EMBL/GenBank/DDBJ whole genome shotgun (WGS) entry which is preliminary data.</text>
</comment>
<evidence type="ECO:0000256" key="1">
    <source>
        <dbReference type="SAM" id="Phobius"/>
    </source>
</evidence>
<feature type="transmembrane region" description="Helical" evidence="1">
    <location>
        <begin position="221"/>
        <end position="244"/>
    </location>
</feature>
<reference evidence="2 3" key="1">
    <citation type="submission" date="2020-08" db="EMBL/GenBank/DDBJ databases">
        <title>Sequencing the genomes of 1000 actinobacteria strains.</title>
        <authorList>
            <person name="Klenk H.-P."/>
        </authorList>
    </citation>
    <scope>NUCLEOTIDE SEQUENCE [LARGE SCALE GENOMIC DNA]</scope>
    <source>
        <strain evidence="2 3">DSM 46887</strain>
    </source>
</reference>
<evidence type="ECO:0000313" key="3">
    <source>
        <dbReference type="Proteomes" id="UP000540685"/>
    </source>
</evidence>
<feature type="transmembrane region" description="Helical" evidence="1">
    <location>
        <begin position="186"/>
        <end position="209"/>
    </location>
</feature>
<keyword evidence="3" id="KW-1185">Reference proteome</keyword>